<gene>
    <name evidence="2" type="ORF">AVDCRST_MAG32-207</name>
</gene>
<dbReference type="EMBL" id="CADCUM010000008">
    <property type="protein sequence ID" value="CAA9367396.1"/>
    <property type="molecule type" value="Genomic_DNA"/>
</dbReference>
<name>A0A6J4MUZ9_9ACTN</name>
<evidence type="ECO:0000259" key="1">
    <source>
        <dbReference type="Pfam" id="PF13349"/>
    </source>
</evidence>
<dbReference type="Gene3D" id="2.160.20.120">
    <property type="match status" value="1"/>
</dbReference>
<dbReference type="AlphaFoldDB" id="A0A6J4MUZ9"/>
<proteinExistence type="predicted"/>
<evidence type="ECO:0000313" key="2">
    <source>
        <dbReference type="EMBL" id="CAA9367396.1"/>
    </source>
</evidence>
<accession>A0A6J4MUZ9</accession>
<dbReference type="PANTHER" id="PTHR34094">
    <property type="match status" value="1"/>
</dbReference>
<protein>
    <recommendedName>
        <fullName evidence="1">DUF4097 domain-containing protein</fullName>
    </recommendedName>
</protein>
<feature type="domain" description="DUF4097" evidence="1">
    <location>
        <begin position="21"/>
        <end position="270"/>
    </location>
</feature>
<sequence>MEQSFETPAPIELYVENLRGRVDVTAADTTVTTVQVTGERADEFVVEHDGHQVAVIAPKRAGGVFGRDSSAEVVVTMPARSTLVAKVGSSDLTAHGPLGDASVDSGSGDVSLELVEGDAELRSGSGDLQVTELRGDARVKSGSGDVVVKHSARSLVVSTGSGDVLVRRSDGHLAVKTGSGDVLVGEAADDISCTTGSGDLRVDVARRGKVTVKGASGDVLLGVPRGTPVWTDITTASGRVSSEVGGAGEPAEGQDFLEVRARTASGDITLQSR</sequence>
<reference evidence="2" key="1">
    <citation type="submission" date="2020-02" db="EMBL/GenBank/DDBJ databases">
        <authorList>
            <person name="Meier V. D."/>
        </authorList>
    </citation>
    <scope>NUCLEOTIDE SEQUENCE</scope>
    <source>
        <strain evidence="2">AVDCRST_MAG32</strain>
    </source>
</reference>
<dbReference type="InterPro" id="IPR025164">
    <property type="entry name" value="Toastrack_DUF4097"/>
</dbReference>
<organism evidence="2">
    <name type="scientific">uncultured Nocardioides sp</name>
    <dbReference type="NCBI Taxonomy" id="198441"/>
    <lineage>
        <taxon>Bacteria</taxon>
        <taxon>Bacillati</taxon>
        <taxon>Actinomycetota</taxon>
        <taxon>Actinomycetes</taxon>
        <taxon>Propionibacteriales</taxon>
        <taxon>Nocardioidaceae</taxon>
        <taxon>Nocardioides</taxon>
        <taxon>environmental samples</taxon>
    </lineage>
</organism>
<dbReference type="PANTHER" id="PTHR34094:SF1">
    <property type="entry name" value="PROTEIN FAM185A"/>
    <property type="match status" value="1"/>
</dbReference>
<dbReference type="Pfam" id="PF13349">
    <property type="entry name" value="DUF4097"/>
    <property type="match status" value="1"/>
</dbReference>